<organism evidence="2 3">
    <name type="scientific">Vibrio proteolyticus NBRC 13287</name>
    <dbReference type="NCBI Taxonomy" id="1219065"/>
    <lineage>
        <taxon>Bacteria</taxon>
        <taxon>Pseudomonadati</taxon>
        <taxon>Pseudomonadota</taxon>
        <taxon>Gammaproteobacteria</taxon>
        <taxon>Vibrionales</taxon>
        <taxon>Vibrionaceae</taxon>
        <taxon>Vibrio</taxon>
    </lineage>
</organism>
<feature type="chain" id="PRO_5004637163" description="DUF2861 domain-containing protein" evidence="1">
    <location>
        <begin position="20"/>
        <end position="274"/>
    </location>
</feature>
<evidence type="ECO:0000256" key="1">
    <source>
        <dbReference type="SAM" id="SignalP"/>
    </source>
</evidence>
<dbReference type="eggNOG" id="ENOG5032VTS">
    <property type="taxonomic scope" value="Bacteria"/>
</dbReference>
<dbReference type="Proteomes" id="UP000016570">
    <property type="component" value="Unassembled WGS sequence"/>
</dbReference>
<accession>U2ZLZ3</accession>
<name>U2ZLZ3_VIBPR</name>
<feature type="signal peptide" evidence="1">
    <location>
        <begin position="1"/>
        <end position="19"/>
    </location>
</feature>
<sequence length="274" mass="30399">MKRIALVGLLMWAAPHSLAAASEAWFAPTLLRNTYQQLAQGHPLLAWHELSLALQSHSIDEQHWLAVKKVILSRTQCGQALPLLLSVPAAVTVSFIDKTNQSFRGHQVKIAVELLRRPVMITLRDPQGNVLLEHAFEPVGSGSWEQDYLEAESAELLAPFTSGLYALTIDGRSVPLVIAASESSHWAESDVRDPQRVSLNLPSTTSGCAPAQAQWQYFDRQFELLDAQPVAADTENVFPPAPQQARWQSVSVMQSEYQGSIRIHRVQRLTQPVN</sequence>
<dbReference type="AlphaFoldDB" id="U2ZLZ3"/>
<evidence type="ECO:0000313" key="3">
    <source>
        <dbReference type="Proteomes" id="UP000016570"/>
    </source>
</evidence>
<dbReference type="Pfam" id="PF11060">
    <property type="entry name" value="DUF2861"/>
    <property type="match status" value="1"/>
</dbReference>
<dbReference type="InterPro" id="IPR021290">
    <property type="entry name" value="DUF2861"/>
</dbReference>
<dbReference type="RefSeq" id="WP_021706749.1">
    <property type="nucleotide sequence ID" value="NZ_BATJ01000019.1"/>
</dbReference>
<gene>
    <name evidence="2" type="ORF">VPR01S_19_00630</name>
</gene>
<reference evidence="2 3" key="1">
    <citation type="submission" date="2013-09" db="EMBL/GenBank/DDBJ databases">
        <title>Whole genome shotgun sequence of Vibrio proteolyticus NBRC 13287.</title>
        <authorList>
            <person name="Isaki S."/>
            <person name="Hosoyama A."/>
            <person name="Numata M."/>
            <person name="Hashimoto M."/>
            <person name="Hosoyama Y."/>
            <person name="Tsuchikane K."/>
            <person name="Noguchi M."/>
            <person name="Hirakata S."/>
            <person name="Ichikawa N."/>
            <person name="Ohji S."/>
            <person name="Yamazoe A."/>
            <person name="Fujita N."/>
        </authorList>
    </citation>
    <scope>NUCLEOTIDE SEQUENCE [LARGE SCALE GENOMIC DNA]</scope>
    <source>
        <strain evidence="2 3">NBRC 13287</strain>
    </source>
</reference>
<keyword evidence="3" id="KW-1185">Reference proteome</keyword>
<keyword evidence="1" id="KW-0732">Signal</keyword>
<proteinExistence type="predicted"/>
<comment type="caution">
    <text evidence="2">The sequence shown here is derived from an EMBL/GenBank/DDBJ whole genome shotgun (WGS) entry which is preliminary data.</text>
</comment>
<protein>
    <recommendedName>
        <fullName evidence="4">DUF2861 domain-containing protein</fullName>
    </recommendedName>
</protein>
<evidence type="ECO:0008006" key="4">
    <source>
        <dbReference type="Google" id="ProtNLM"/>
    </source>
</evidence>
<evidence type="ECO:0000313" key="2">
    <source>
        <dbReference type="EMBL" id="GAD68781.1"/>
    </source>
</evidence>
<dbReference type="EMBL" id="BATJ01000019">
    <property type="protein sequence ID" value="GAD68781.1"/>
    <property type="molecule type" value="Genomic_DNA"/>
</dbReference>
<dbReference type="STRING" id="1219065.VPR01S_19_00630"/>